<dbReference type="GO" id="GO:0000127">
    <property type="term" value="C:transcription factor TFIIIC complex"/>
    <property type="evidence" value="ECO:0007669"/>
    <property type="project" value="InterPro"/>
</dbReference>
<keyword evidence="10" id="KW-1185">Reference proteome</keyword>
<keyword evidence="4" id="KW-0804">Transcription</keyword>
<evidence type="ECO:0000256" key="5">
    <source>
        <dbReference type="ARBA" id="ARBA00023242"/>
    </source>
</evidence>
<evidence type="ECO:0000256" key="2">
    <source>
        <dbReference type="ARBA" id="ARBA00022553"/>
    </source>
</evidence>
<evidence type="ECO:0008006" key="11">
    <source>
        <dbReference type="Google" id="ProtNLM"/>
    </source>
</evidence>
<evidence type="ECO:0000259" key="7">
    <source>
        <dbReference type="Pfam" id="PF04182"/>
    </source>
</evidence>
<dbReference type="InterPro" id="IPR035625">
    <property type="entry name" value="Tfc3-like_eWH"/>
</dbReference>
<comment type="caution">
    <text evidence="9">The sequence shown here is derived from an EMBL/GenBank/DDBJ whole genome shotgun (WGS) entry which is preliminary data.</text>
</comment>
<feature type="region of interest" description="Disordered" evidence="6">
    <location>
        <begin position="669"/>
        <end position="694"/>
    </location>
</feature>
<dbReference type="Pfam" id="PF20222">
    <property type="entry name" value="DUF6581"/>
    <property type="match status" value="1"/>
</dbReference>
<feature type="region of interest" description="Disordered" evidence="6">
    <location>
        <begin position="494"/>
        <end position="641"/>
    </location>
</feature>
<dbReference type="GO" id="GO:0042791">
    <property type="term" value="P:5S class rRNA transcription by RNA polymerase III"/>
    <property type="evidence" value="ECO:0007669"/>
    <property type="project" value="TreeGrafter"/>
</dbReference>
<evidence type="ECO:0000256" key="3">
    <source>
        <dbReference type="ARBA" id="ARBA00023125"/>
    </source>
</evidence>
<dbReference type="PANTHER" id="PTHR15180:SF1">
    <property type="entry name" value="GENERAL TRANSCRIPTION FACTOR 3C POLYPEPTIDE 1"/>
    <property type="match status" value="1"/>
</dbReference>
<dbReference type="GO" id="GO:0006384">
    <property type="term" value="P:transcription initiation at RNA polymerase III promoter"/>
    <property type="evidence" value="ECO:0007669"/>
    <property type="project" value="InterPro"/>
</dbReference>
<dbReference type="SMART" id="SM00384">
    <property type="entry name" value="AT_hook"/>
    <property type="match status" value="3"/>
</dbReference>
<dbReference type="InterPro" id="IPR044210">
    <property type="entry name" value="Tfc3-like"/>
</dbReference>
<feature type="domain" description="B-block binding subunit of TFIIIC" evidence="7">
    <location>
        <begin position="147"/>
        <end position="213"/>
    </location>
</feature>
<keyword evidence="3" id="KW-0238">DNA-binding</keyword>
<protein>
    <recommendedName>
        <fullName evidence="11">B-block binding subunit of TFIIIC domain-containing protein</fullName>
    </recommendedName>
</protein>
<dbReference type="CDD" id="cd16169">
    <property type="entry name" value="Tau138_eWH"/>
    <property type="match status" value="1"/>
</dbReference>
<feature type="region of interest" description="Disordered" evidence="6">
    <location>
        <begin position="1293"/>
        <end position="1318"/>
    </location>
</feature>
<evidence type="ECO:0000256" key="6">
    <source>
        <dbReference type="SAM" id="MobiDB-lite"/>
    </source>
</evidence>
<dbReference type="InterPro" id="IPR046488">
    <property type="entry name" value="Sfc3/Tfc3_C"/>
</dbReference>
<feature type="compositionally biased region" description="Polar residues" evidence="6">
    <location>
        <begin position="625"/>
        <end position="637"/>
    </location>
</feature>
<feature type="region of interest" description="Disordered" evidence="6">
    <location>
        <begin position="1208"/>
        <end position="1228"/>
    </location>
</feature>
<reference evidence="9" key="2">
    <citation type="submission" date="2020-11" db="EMBL/GenBank/DDBJ databases">
        <authorList>
            <consortium name="DOE Joint Genome Institute"/>
            <person name="Kuo A."/>
            <person name="Miyauchi S."/>
            <person name="Kiss E."/>
            <person name="Drula E."/>
            <person name="Kohler A."/>
            <person name="Sanchez-Garcia M."/>
            <person name="Andreopoulos B."/>
            <person name="Barry K.W."/>
            <person name="Bonito G."/>
            <person name="Buee M."/>
            <person name="Carver A."/>
            <person name="Chen C."/>
            <person name="Cichocki N."/>
            <person name="Clum A."/>
            <person name="Culley D."/>
            <person name="Crous P.W."/>
            <person name="Fauchery L."/>
            <person name="Girlanda M."/>
            <person name="Hayes R."/>
            <person name="Keri Z."/>
            <person name="Labutti K."/>
            <person name="Lipzen A."/>
            <person name="Lombard V."/>
            <person name="Magnuson J."/>
            <person name="Maillard F."/>
            <person name="Morin E."/>
            <person name="Murat C."/>
            <person name="Nolan M."/>
            <person name="Ohm R."/>
            <person name="Pangilinan J."/>
            <person name="Pereira M."/>
            <person name="Perotto S."/>
            <person name="Peter M."/>
            <person name="Riley R."/>
            <person name="Sitrit Y."/>
            <person name="Stielow B."/>
            <person name="Szollosi G."/>
            <person name="Zifcakova L."/>
            <person name="Stursova M."/>
            <person name="Spatafora J.W."/>
            <person name="Tedersoo L."/>
            <person name="Vaario L.-M."/>
            <person name="Yamada A."/>
            <person name="Yan M."/>
            <person name="Wang P."/>
            <person name="Xu J."/>
            <person name="Bruns T."/>
            <person name="Baldrian P."/>
            <person name="Vilgalys R."/>
            <person name="Henrissat B."/>
            <person name="Grigoriev I.V."/>
            <person name="Hibbett D."/>
            <person name="Nagy L.G."/>
            <person name="Martin F.M."/>
        </authorList>
    </citation>
    <scope>NUCLEOTIDE SEQUENCE</scope>
    <source>
        <strain evidence="9">UH-Tt-Lm1</strain>
    </source>
</reference>
<dbReference type="GO" id="GO:0003677">
    <property type="term" value="F:DNA binding"/>
    <property type="evidence" value="ECO:0007669"/>
    <property type="project" value="UniProtKB-KW"/>
</dbReference>
<evidence type="ECO:0000256" key="4">
    <source>
        <dbReference type="ARBA" id="ARBA00023163"/>
    </source>
</evidence>
<dbReference type="Proteomes" id="UP000736335">
    <property type="component" value="Unassembled WGS sequence"/>
</dbReference>
<feature type="compositionally biased region" description="Polar residues" evidence="6">
    <location>
        <begin position="842"/>
        <end position="854"/>
    </location>
</feature>
<feature type="compositionally biased region" description="Basic and acidic residues" evidence="6">
    <location>
        <begin position="494"/>
        <end position="504"/>
    </location>
</feature>
<feature type="region of interest" description="Disordered" evidence="6">
    <location>
        <begin position="842"/>
        <end position="879"/>
    </location>
</feature>
<feature type="compositionally biased region" description="Basic and acidic residues" evidence="6">
    <location>
        <begin position="1213"/>
        <end position="1222"/>
    </location>
</feature>
<evidence type="ECO:0000259" key="8">
    <source>
        <dbReference type="Pfam" id="PF20222"/>
    </source>
</evidence>
<reference evidence="9" key="1">
    <citation type="journal article" date="2020" name="Nat. Commun.">
        <title>Large-scale genome sequencing of mycorrhizal fungi provides insights into the early evolution of symbiotic traits.</title>
        <authorList>
            <person name="Miyauchi S."/>
            <person name="Kiss E."/>
            <person name="Kuo A."/>
            <person name="Drula E."/>
            <person name="Kohler A."/>
            <person name="Sanchez-Garcia M."/>
            <person name="Morin E."/>
            <person name="Andreopoulos B."/>
            <person name="Barry K.W."/>
            <person name="Bonito G."/>
            <person name="Buee M."/>
            <person name="Carver A."/>
            <person name="Chen C."/>
            <person name="Cichocki N."/>
            <person name="Clum A."/>
            <person name="Culley D."/>
            <person name="Crous P.W."/>
            <person name="Fauchery L."/>
            <person name="Girlanda M."/>
            <person name="Hayes R.D."/>
            <person name="Keri Z."/>
            <person name="LaButti K."/>
            <person name="Lipzen A."/>
            <person name="Lombard V."/>
            <person name="Magnuson J."/>
            <person name="Maillard F."/>
            <person name="Murat C."/>
            <person name="Nolan M."/>
            <person name="Ohm R.A."/>
            <person name="Pangilinan J."/>
            <person name="Pereira M.F."/>
            <person name="Perotto S."/>
            <person name="Peter M."/>
            <person name="Pfister S."/>
            <person name="Riley R."/>
            <person name="Sitrit Y."/>
            <person name="Stielow J.B."/>
            <person name="Szollosi G."/>
            <person name="Zifcakova L."/>
            <person name="Stursova M."/>
            <person name="Spatafora J.W."/>
            <person name="Tedersoo L."/>
            <person name="Vaario L.M."/>
            <person name="Yamada A."/>
            <person name="Yan M."/>
            <person name="Wang P."/>
            <person name="Xu J."/>
            <person name="Bruns T."/>
            <person name="Baldrian P."/>
            <person name="Vilgalys R."/>
            <person name="Dunand C."/>
            <person name="Henrissat B."/>
            <person name="Grigoriev I.V."/>
            <person name="Hibbett D."/>
            <person name="Nagy L.G."/>
            <person name="Martin F.M."/>
        </authorList>
    </citation>
    <scope>NUCLEOTIDE SEQUENCE</scope>
    <source>
        <strain evidence="9">UH-Tt-Lm1</strain>
    </source>
</reference>
<feature type="region of interest" description="Disordered" evidence="6">
    <location>
        <begin position="1714"/>
        <end position="1733"/>
    </location>
</feature>
<evidence type="ECO:0000256" key="1">
    <source>
        <dbReference type="ARBA" id="ARBA00004123"/>
    </source>
</evidence>
<organism evidence="9 10">
    <name type="scientific">Thelephora terrestris</name>
    <dbReference type="NCBI Taxonomy" id="56493"/>
    <lineage>
        <taxon>Eukaryota</taxon>
        <taxon>Fungi</taxon>
        <taxon>Dikarya</taxon>
        <taxon>Basidiomycota</taxon>
        <taxon>Agaricomycotina</taxon>
        <taxon>Agaricomycetes</taxon>
        <taxon>Thelephorales</taxon>
        <taxon>Thelephoraceae</taxon>
        <taxon>Thelephora</taxon>
    </lineage>
</organism>
<gene>
    <name evidence="9" type="ORF">BJ322DRAFT_1004941</name>
</gene>
<dbReference type="Pfam" id="PF04182">
    <property type="entry name" value="B-block_TFIIIC"/>
    <property type="match status" value="1"/>
</dbReference>
<dbReference type="InterPro" id="IPR007309">
    <property type="entry name" value="TFIIIC_Bblock-bd"/>
</dbReference>
<accession>A0A9P6HG06</accession>
<dbReference type="PANTHER" id="PTHR15180">
    <property type="entry name" value="GENERAL TRANSCRIPTION FACTOR 3C POLYPEPTIDE 1"/>
    <property type="match status" value="1"/>
</dbReference>
<dbReference type="OrthoDB" id="68020at2759"/>
<dbReference type="GO" id="GO:0005634">
    <property type="term" value="C:nucleus"/>
    <property type="evidence" value="ECO:0007669"/>
    <property type="project" value="UniProtKB-SubCell"/>
</dbReference>
<name>A0A9P6HG06_9AGAM</name>
<feature type="region of interest" description="Disordered" evidence="6">
    <location>
        <begin position="1335"/>
        <end position="1358"/>
    </location>
</feature>
<dbReference type="PRINTS" id="PR00929">
    <property type="entry name" value="ATHOOK"/>
</dbReference>
<evidence type="ECO:0000313" key="9">
    <source>
        <dbReference type="EMBL" id="KAF9786042.1"/>
    </source>
</evidence>
<dbReference type="EMBL" id="WIUZ02000006">
    <property type="protein sequence ID" value="KAF9786042.1"/>
    <property type="molecule type" value="Genomic_DNA"/>
</dbReference>
<feature type="region of interest" description="Disordered" evidence="6">
    <location>
        <begin position="342"/>
        <end position="364"/>
    </location>
</feature>
<comment type="subcellular location">
    <subcellularLocation>
        <location evidence="1">Nucleus</location>
    </subcellularLocation>
</comment>
<sequence>MDDLVQYIVRELSFEGDLGCDISRLETLIDAFYKFTCDQGVDDPFFAFAWPIILQEPSVYVGLLPPGDHSEVYIAPPPRGSKKGSGKARETAEADQVASLEHVANSKSQPFSQLKQSYGERLRVAVDSEVLRVTLAGPHAKSSTLSPMVYTVLQLIARAREKGVSTIDLSNKTGYDSKNCAYLIKQLQEMDLVVKLTRAGVGGNFCVLKHFYDSSPMWRRIREEGNKQGDAPTIKTGERTTETKGSLAFGTIGAFHLADLKVLRSRVTKLLLNSPDHTHVAKDLILTLGFKSPTKSERRFFSGRLNELINLGVIEKVTLTNSSTGKASTQCIRLVEADAEDGVESEREGASAQAGPDTQLDKGQDERFVKANRTIQWQILEALDKAGHKGMTRTEISDLLDRFDPRIVEHVLQGFEKSRPNPNMLDFGVMAMDETYGRERRHRWFTFKGYKALLNQENINEAEHELSVDLTNTGGFTDMSSELFYDTLDQLHQHQDTDAREETTKKKRKPPKNPILPDGTVKRGRPRKDQPGTSKRKREDIGEDDQSPSSKRAKTAASGGNEVVEASQGSPAAEPAPRKRGRPPKRKPEGEPPTTPTPKKRGRPPKNRTPATAGEQETQDGREQPLSTVFLSASSQEVVPEIPRGEAGLPVLSRPEAPEQQVQQVDGVGTLHPAGDSQPPPLPALQLPSPGSREQIQENQQGAARVIQDLTDVLTKPLATTSTEKPLVVQRKPNMSHARRDNEFYRVVQEFGGIAVVNVKEFADAHVTLLGTLAEAREPASAPPGTRVDRKTINATFSNLERDGRIKILKTTLVTPIFTTRKITIAFLSHLEEEKVQAFLSTLNQGNPNRSTAQAPKKPKQSHDLPPHPPHSNHPLTKSIGAADSEDAAIRESIIADPHGNSVPQMYGFIVGKIARARKLHLLSVQSFESRDRDSPNIISSDARVLHLDYFLRDITIADYCALISIRPPIECLDDLVYPESGSSPALWDVPENILSALGVGASRSRNRLMELLSILRDLRLITPLQQSQSDTPFLTCEENGAHPSSFDVVPQASWSTSAAVLAPKYWHIRASAPIHHWASSENPPPFWKTFPLRTAAEGEDFWKNLKEVSLGTSSVEEVHNGEVPPEDQPNLVIRNSLRRDAGWLATYYISSHQESFLNHSLDDPPLSDDEETKKRLAHLSWVTLAPQSVIKRFYATALDRRAQQLQRRRRKEEKSQSEKRALVAQKAARGKDKRIKLWDQLLADSHPALVGKPLPPRVQRVRTEFLKAPSVVDEKQWEKKIVTAIQEEATNQSLHLANRPRPKGPAAVPFPSGSATEKSIAQLLSEQNKIQSLSEAPVRRRKDKSGQPNALSKKRRNRFKWNPEFDELAKDASVIIKARCRSGQRMDWGAITQVFPVLNQNSVRQRIDNLTKDSRPLKTYLQRLEDAWHNLWMRHRGTPQLPDPNPKSVTDFDLVAHLTFLRTHIEKSSLGIGSESLALPSSAEQLLLLDIKESQSVTSAWDFMWNAVTEDKREKQLLAKSMLADEINPSVEALYESDEMYVTEAAVKIVVGTPYERYSVETATQLLQRFGDNAVSSVAESLLERSVFSKTVRDPKKPKPGRPLKISDQNQALLKGPMPRETFRDASSLEELWIEEDEEEIEWREWPLLASDGDMAALIELVSENKIDFRIDTTQAKESRTSVEYNSKKADDVELETGLQIRSHGLSWSSIHMEASGEPPSPSPATSPVAEHGFTRDRRTACCAMNSPGLVDCQACLDGEIERLTDYLDEAEKACVLGIVSSLNDAGPHGIEKKDIPGCQQQPGLVDVYSAINKVTSHRTSLFFWTGYLTVVLVSSAYLQTWSLIAPKPPVMVKPRRWTDINGSQVPEIWEAGLRATMGVIVSRPAVTQAELRWRMQNVYDRQELEEVIQYLQRHRVIERRGLLGPKLVGPLDNGEELSVVLLLGEQHWYHV</sequence>
<feature type="domain" description="Transcription factor tau subunit sfc3/Tfc3 C-terminal" evidence="8">
    <location>
        <begin position="1356"/>
        <end position="1706"/>
    </location>
</feature>
<keyword evidence="5" id="KW-0539">Nucleus</keyword>
<dbReference type="InterPro" id="IPR017956">
    <property type="entry name" value="AT_hook_DNA-bd_motif"/>
</dbReference>
<keyword evidence="2" id="KW-0597">Phosphoprotein</keyword>
<proteinExistence type="predicted"/>
<evidence type="ECO:0000313" key="10">
    <source>
        <dbReference type="Proteomes" id="UP000736335"/>
    </source>
</evidence>